<keyword evidence="2 5" id="KW-0812">Transmembrane</keyword>
<feature type="transmembrane region" description="Helical" evidence="5">
    <location>
        <begin position="267"/>
        <end position="285"/>
    </location>
</feature>
<evidence type="ECO:0000313" key="7">
    <source>
        <dbReference type="EMBL" id="RXH58018.1"/>
    </source>
</evidence>
<evidence type="ECO:0000256" key="4">
    <source>
        <dbReference type="ARBA" id="ARBA00023136"/>
    </source>
</evidence>
<dbReference type="Pfam" id="PF00892">
    <property type="entry name" value="EamA"/>
    <property type="match status" value="2"/>
</dbReference>
<dbReference type="PANTHER" id="PTHR22911">
    <property type="entry name" value="ACYL-MALONYL CONDENSING ENZYME-RELATED"/>
    <property type="match status" value="1"/>
</dbReference>
<dbReference type="EMBL" id="RDSM01000001">
    <property type="protein sequence ID" value="RXH58018.1"/>
    <property type="molecule type" value="Genomic_DNA"/>
</dbReference>
<reference evidence="8" key="2">
    <citation type="submission" date="2019-02" db="EMBL/GenBank/DDBJ databases">
        <title>Granulicella sibirica sp. nov., a psychrotolerant acidobacterium isolated from an organic soil layer in forested tundra, West Siberia.</title>
        <authorList>
            <person name="Oshkin I.Y."/>
            <person name="Kulichevskaya I.S."/>
            <person name="Rijpstra W.I.C."/>
            <person name="Sinninghe Damste J.S."/>
            <person name="Rakitin A.L."/>
            <person name="Ravin N.V."/>
            <person name="Dedysh S.N."/>
        </authorList>
    </citation>
    <scope>NUCLEOTIDE SEQUENCE [LARGE SCALE GENOMIC DNA]</scope>
    <source>
        <strain evidence="8">AF10</strain>
    </source>
</reference>
<accession>A0A4Q0T7D2</accession>
<feature type="domain" description="EamA" evidence="6">
    <location>
        <begin position="155"/>
        <end position="281"/>
    </location>
</feature>
<evidence type="ECO:0000256" key="1">
    <source>
        <dbReference type="ARBA" id="ARBA00004141"/>
    </source>
</evidence>
<dbReference type="InterPro" id="IPR000620">
    <property type="entry name" value="EamA_dom"/>
</dbReference>
<proteinExistence type="predicted"/>
<gene>
    <name evidence="7" type="ORF">GRAN_1328</name>
</gene>
<comment type="caution">
    <text evidence="7">The sequence shown here is derived from an EMBL/GenBank/DDBJ whole genome shotgun (WGS) entry which is preliminary data.</text>
</comment>
<evidence type="ECO:0000256" key="3">
    <source>
        <dbReference type="ARBA" id="ARBA00022989"/>
    </source>
</evidence>
<evidence type="ECO:0000256" key="2">
    <source>
        <dbReference type="ARBA" id="ARBA00022692"/>
    </source>
</evidence>
<dbReference type="PANTHER" id="PTHR22911:SF6">
    <property type="entry name" value="SOLUTE CARRIER FAMILY 35 MEMBER G1"/>
    <property type="match status" value="1"/>
</dbReference>
<feature type="transmembrane region" description="Helical" evidence="5">
    <location>
        <begin position="185"/>
        <end position="206"/>
    </location>
</feature>
<keyword evidence="8" id="KW-1185">Reference proteome</keyword>
<dbReference type="RefSeq" id="WP_128912095.1">
    <property type="nucleotide sequence ID" value="NZ_RDSM01000001.1"/>
</dbReference>
<evidence type="ECO:0000259" key="6">
    <source>
        <dbReference type="Pfam" id="PF00892"/>
    </source>
</evidence>
<evidence type="ECO:0000256" key="5">
    <source>
        <dbReference type="SAM" id="Phobius"/>
    </source>
</evidence>
<organism evidence="7 8">
    <name type="scientific">Granulicella sibirica</name>
    <dbReference type="NCBI Taxonomy" id="2479048"/>
    <lineage>
        <taxon>Bacteria</taxon>
        <taxon>Pseudomonadati</taxon>
        <taxon>Acidobacteriota</taxon>
        <taxon>Terriglobia</taxon>
        <taxon>Terriglobales</taxon>
        <taxon>Acidobacteriaceae</taxon>
        <taxon>Granulicella</taxon>
    </lineage>
</organism>
<feature type="domain" description="EamA" evidence="6">
    <location>
        <begin position="10"/>
        <end position="142"/>
    </location>
</feature>
<dbReference type="SUPFAM" id="SSF103481">
    <property type="entry name" value="Multidrug resistance efflux transporter EmrE"/>
    <property type="match status" value="2"/>
</dbReference>
<feature type="transmembrane region" description="Helical" evidence="5">
    <location>
        <begin position="98"/>
        <end position="119"/>
    </location>
</feature>
<reference evidence="7 8" key="1">
    <citation type="submission" date="2018-11" db="EMBL/GenBank/DDBJ databases">
        <authorList>
            <person name="Mardanov A.V."/>
            <person name="Ravin N.V."/>
            <person name="Dedysh S.N."/>
        </authorList>
    </citation>
    <scope>NUCLEOTIDE SEQUENCE [LARGE SCALE GENOMIC DNA]</scope>
    <source>
        <strain evidence="7 8">AF10</strain>
    </source>
</reference>
<feature type="transmembrane region" description="Helical" evidence="5">
    <location>
        <begin position="36"/>
        <end position="58"/>
    </location>
</feature>
<feature type="transmembrane region" description="Helical" evidence="5">
    <location>
        <begin position="128"/>
        <end position="145"/>
    </location>
</feature>
<feature type="transmembrane region" description="Helical" evidence="5">
    <location>
        <begin position="245"/>
        <end position="261"/>
    </location>
</feature>
<dbReference type="InterPro" id="IPR037185">
    <property type="entry name" value="EmrE-like"/>
</dbReference>
<keyword evidence="3 5" id="KW-1133">Transmembrane helix</keyword>
<name>A0A4Q0T7D2_9BACT</name>
<sequence>MKKSLSPRQAIYCAIAGFTFWVLCDASVKFAGRSQLPVYEIVAFLGIFMALFIGLYAAARGDARELWPKRPARLLLRSSLDVVNLVGLAIALRNLSLTLFYILVFTSPMVVTILGRIFLKERLDWRKVAAIVTGFLGVVLAVYPSEASGTTSWVGLAACVVCVGCFSTAVVWSRVISQTERPESMTFFSGLVSGAVGLLVMLTHAMPLNGPLLIALMAAGLLCGLGSQFVFVALKHTSAATVSQYHYTQLLTGSIVAFLLFHEKPTLWMLAGAVLIVAAGLYIALREETA</sequence>
<protein>
    <submittedName>
        <fullName evidence="7">Putative Membrane protein</fullName>
    </submittedName>
</protein>
<comment type="subcellular location">
    <subcellularLocation>
        <location evidence="1">Membrane</location>
        <topology evidence="1">Multi-pass membrane protein</topology>
    </subcellularLocation>
</comment>
<keyword evidence="4 5" id="KW-0472">Membrane</keyword>
<dbReference type="AlphaFoldDB" id="A0A4Q0T7D2"/>
<dbReference type="Proteomes" id="UP000289437">
    <property type="component" value="Unassembled WGS sequence"/>
</dbReference>
<dbReference type="GO" id="GO:0016020">
    <property type="term" value="C:membrane"/>
    <property type="evidence" value="ECO:0007669"/>
    <property type="project" value="UniProtKB-SubCell"/>
</dbReference>
<feature type="transmembrane region" description="Helical" evidence="5">
    <location>
        <begin position="151"/>
        <end position="173"/>
    </location>
</feature>
<evidence type="ECO:0000313" key="8">
    <source>
        <dbReference type="Proteomes" id="UP000289437"/>
    </source>
</evidence>
<dbReference type="OrthoDB" id="111391at2"/>
<feature type="transmembrane region" description="Helical" evidence="5">
    <location>
        <begin position="212"/>
        <end position="233"/>
    </location>
</feature>